<reference evidence="1" key="2">
    <citation type="submission" date="2020-09" db="EMBL/GenBank/DDBJ databases">
        <authorList>
            <person name="Sun Q."/>
            <person name="Zhou Y."/>
        </authorList>
    </citation>
    <scope>NUCLEOTIDE SEQUENCE</scope>
    <source>
        <strain evidence="1">CGMCC 1.10998</strain>
    </source>
</reference>
<dbReference type="EMBL" id="BMED01000001">
    <property type="protein sequence ID" value="GGC62642.1"/>
    <property type="molecule type" value="Genomic_DNA"/>
</dbReference>
<evidence type="ECO:0000313" key="1">
    <source>
        <dbReference type="EMBL" id="GGC62642.1"/>
    </source>
</evidence>
<dbReference type="Proteomes" id="UP000637423">
    <property type="component" value="Unassembled WGS sequence"/>
</dbReference>
<name>A0A916U7I9_9BURK</name>
<gene>
    <name evidence="1" type="ORF">GCM10011396_07000</name>
</gene>
<comment type="caution">
    <text evidence="1">The sequence shown here is derived from an EMBL/GenBank/DDBJ whole genome shotgun (WGS) entry which is preliminary data.</text>
</comment>
<organism evidence="1 2">
    <name type="scientific">Undibacterium terreum</name>
    <dbReference type="NCBI Taxonomy" id="1224302"/>
    <lineage>
        <taxon>Bacteria</taxon>
        <taxon>Pseudomonadati</taxon>
        <taxon>Pseudomonadota</taxon>
        <taxon>Betaproteobacteria</taxon>
        <taxon>Burkholderiales</taxon>
        <taxon>Oxalobacteraceae</taxon>
        <taxon>Undibacterium</taxon>
    </lineage>
</organism>
<evidence type="ECO:0000313" key="2">
    <source>
        <dbReference type="Proteomes" id="UP000637423"/>
    </source>
</evidence>
<keyword evidence="2" id="KW-1185">Reference proteome</keyword>
<proteinExistence type="predicted"/>
<dbReference type="AlphaFoldDB" id="A0A916U7I9"/>
<accession>A0A916U7I9</accession>
<reference evidence="1" key="1">
    <citation type="journal article" date="2014" name="Int. J. Syst. Evol. Microbiol.">
        <title>Complete genome sequence of Corynebacterium casei LMG S-19264T (=DSM 44701T), isolated from a smear-ripened cheese.</title>
        <authorList>
            <consortium name="US DOE Joint Genome Institute (JGI-PGF)"/>
            <person name="Walter F."/>
            <person name="Albersmeier A."/>
            <person name="Kalinowski J."/>
            <person name="Ruckert C."/>
        </authorList>
    </citation>
    <scope>NUCLEOTIDE SEQUENCE</scope>
    <source>
        <strain evidence="1">CGMCC 1.10998</strain>
    </source>
</reference>
<protein>
    <submittedName>
        <fullName evidence="1">Uncharacterized protein</fullName>
    </submittedName>
</protein>
<sequence length="71" mass="7345">MLLPLAGAVGASSSMLLAYVTVLPYQAILFPYRDKGAKALSSSAAPSQANFATASKCPYPLDAGLFAVIYC</sequence>